<evidence type="ECO:0000313" key="1">
    <source>
        <dbReference type="EMBL" id="SBR58114.1"/>
    </source>
</evidence>
<dbReference type="EMBL" id="HAEF01016955">
    <property type="protein sequence ID" value="SBR58114.1"/>
    <property type="molecule type" value="Transcribed_RNA"/>
</dbReference>
<dbReference type="GO" id="GO:0006357">
    <property type="term" value="P:regulation of transcription by RNA polymerase II"/>
    <property type="evidence" value="ECO:0007669"/>
    <property type="project" value="TreeGrafter"/>
</dbReference>
<gene>
    <name evidence="1" type="primary">BX530070.1</name>
</gene>
<sequence>MFLFLSELPQHSLILDVRTRWNSLYLMLKRLTEQYPAIQAASLDQRLRKNIERDRLAQLTEEDFRKAEDFINLMKVLCTSTLCVSSEKSPTCGQILPILQKLEAHLTVKEGDTLFVSNHKNRFEPTCLSATKARRSGTFSKWPLHWICALNTRWMMTPSGSRSSRS</sequence>
<dbReference type="PANTHER" id="PTHR46169">
    <property type="entry name" value="DNA REPLICATION-RELATED ELEMENT FACTOR, ISOFORM A"/>
    <property type="match status" value="1"/>
</dbReference>
<dbReference type="InterPro" id="IPR052717">
    <property type="entry name" value="Vacuolar_transposase_reg"/>
</dbReference>
<name>A0A1A8MNV4_9TELE</name>
<accession>A0A1A8MNV4</accession>
<dbReference type="PANTHER" id="PTHR46169:SF29">
    <property type="entry name" value="DNA REPLICATION-RELATED ELEMENT FACTOR, ISOFORM A"/>
    <property type="match status" value="1"/>
</dbReference>
<proteinExistence type="predicted"/>
<evidence type="ECO:0008006" key="2">
    <source>
        <dbReference type="Google" id="ProtNLM"/>
    </source>
</evidence>
<dbReference type="AlphaFoldDB" id="A0A1A8MNV4"/>
<protein>
    <recommendedName>
        <fullName evidence="2">Zinc finger, BED domain containing 4</fullName>
    </recommendedName>
</protein>
<organism evidence="1">
    <name type="scientific">Nothobranchius pienaari</name>
    <dbReference type="NCBI Taxonomy" id="704102"/>
    <lineage>
        <taxon>Eukaryota</taxon>
        <taxon>Metazoa</taxon>
        <taxon>Chordata</taxon>
        <taxon>Craniata</taxon>
        <taxon>Vertebrata</taxon>
        <taxon>Euteleostomi</taxon>
        <taxon>Actinopterygii</taxon>
        <taxon>Neopterygii</taxon>
        <taxon>Teleostei</taxon>
        <taxon>Neoteleostei</taxon>
        <taxon>Acanthomorphata</taxon>
        <taxon>Ovalentaria</taxon>
        <taxon>Atherinomorphae</taxon>
        <taxon>Cyprinodontiformes</taxon>
        <taxon>Nothobranchiidae</taxon>
        <taxon>Nothobranchius</taxon>
    </lineage>
</organism>
<reference evidence="1" key="2">
    <citation type="submission" date="2016-06" db="EMBL/GenBank/DDBJ databases">
        <title>The genome of a short-lived fish provides insights into sex chromosome evolution and the genetic control of aging.</title>
        <authorList>
            <person name="Reichwald K."/>
            <person name="Felder M."/>
            <person name="Petzold A."/>
            <person name="Koch P."/>
            <person name="Groth M."/>
            <person name="Platzer M."/>
        </authorList>
    </citation>
    <scope>NUCLEOTIDE SEQUENCE</scope>
    <source>
        <tissue evidence="1">Brain</tissue>
    </source>
</reference>
<dbReference type="GO" id="GO:0005634">
    <property type="term" value="C:nucleus"/>
    <property type="evidence" value="ECO:0007669"/>
    <property type="project" value="TreeGrafter"/>
</dbReference>
<dbReference type="SUPFAM" id="SSF53098">
    <property type="entry name" value="Ribonuclease H-like"/>
    <property type="match status" value="1"/>
</dbReference>
<dbReference type="InterPro" id="IPR012337">
    <property type="entry name" value="RNaseH-like_sf"/>
</dbReference>
<reference evidence="1" key="1">
    <citation type="submission" date="2016-05" db="EMBL/GenBank/DDBJ databases">
        <authorList>
            <person name="Lavstsen T."/>
            <person name="Jespersen J.S."/>
        </authorList>
    </citation>
    <scope>NUCLEOTIDE SEQUENCE</scope>
    <source>
        <tissue evidence="1">Brain</tissue>
    </source>
</reference>